<accession>A0A366DCJ0</accession>
<dbReference type="SUPFAM" id="SSF51735">
    <property type="entry name" value="NAD(P)-binding Rossmann-fold domains"/>
    <property type="match status" value="1"/>
</dbReference>
<dbReference type="Proteomes" id="UP000252586">
    <property type="component" value="Unassembled WGS sequence"/>
</dbReference>
<evidence type="ECO:0000313" key="2">
    <source>
        <dbReference type="Proteomes" id="UP000252586"/>
    </source>
</evidence>
<comment type="caution">
    <text evidence="1">The sequence shown here is derived from an EMBL/GenBank/DDBJ whole genome shotgun (WGS) entry which is preliminary data.</text>
</comment>
<sequence length="342" mass="35812">MSNSNDPVLIIGGSGVVGSLTARQLRRLHPGLPLAIGGRDLARAEAVAAEVGNAVGVTVDLARPDLGLPADAAFSAVAVFVKDATTNSLRYALTHRLPYISVSTGTYEIGPEVALHIHHPGRSAVVLGSHWLAGAAIFPVLKLAADFERVDDIRIGVVLDGQDMGGQAAADDYERLTTVAPAALTIRDGKVIWVTGDEAAATVRSVDGVELEGQAYSPFDIIGLHAATDARDIRLDFAFGDSASTRRGEPFSTEIIADLSGVRKDGTRARVHAEIVHPQGQAPLTALGVTLAVERLIGLDGRPAPEPGLYLPENILAPVDFVRRMEEFGATVATSSDEAVSA</sequence>
<dbReference type="AlphaFoldDB" id="A0A366DCJ0"/>
<dbReference type="OrthoDB" id="3518805at2"/>
<protein>
    <recommendedName>
        <fullName evidence="3">Saccharopine dehydrogenase-like NADP-dependent oxidoreductase</fullName>
    </recommendedName>
</protein>
<organism evidence="1 2">
    <name type="scientific">Nocardia puris</name>
    <dbReference type="NCBI Taxonomy" id="208602"/>
    <lineage>
        <taxon>Bacteria</taxon>
        <taxon>Bacillati</taxon>
        <taxon>Actinomycetota</taxon>
        <taxon>Actinomycetes</taxon>
        <taxon>Mycobacteriales</taxon>
        <taxon>Nocardiaceae</taxon>
        <taxon>Nocardia</taxon>
    </lineage>
</organism>
<evidence type="ECO:0008006" key="3">
    <source>
        <dbReference type="Google" id="ProtNLM"/>
    </source>
</evidence>
<gene>
    <name evidence="1" type="ORF">DFR74_1106</name>
</gene>
<keyword evidence="2" id="KW-1185">Reference proteome</keyword>
<name>A0A366DCJ0_9NOCA</name>
<dbReference type="STRING" id="1210090.GCA_001613185_04699"/>
<dbReference type="EMBL" id="QNRE01000010">
    <property type="protein sequence ID" value="RBO87753.1"/>
    <property type="molecule type" value="Genomic_DNA"/>
</dbReference>
<reference evidence="1 2" key="1">
    <citation type="submission" date="2018-06" db="EMBL/GenBank/DDBJ databases">
        <title>Genomic Encyclopedia of Type Strains, Phase IV (KMG-IV): sequencing the most valuable type-strain genomes for metagenomic binning, comparative biology and taxonomic classification.</title>
        <authorList>
            <person name="Goeker M."/>
        </authorList>
    </citation>
    <scope>NUCLEOTIDE SEQUENCE [LARGE SCALE GENOMIC DNA]</scope>
    <source>
        <strain evidence="1 2">DSM 44599</strain>
    </source>
</reference>
<proteinExistence type="predicted"/>
<dbReference type="Gene3D" id="3.40.50.720">
    <property type="entry name" value="NAD(P)-binding Rossmann-like Domain"/>
    <property type="match status" value="1"/>
</dbReference>
<evidence type="ECO:0000313" key="1">
    <source>
        <dbReference type="EMBL" id="RBO87753.1"/>
    </source>
</evidence>
<dbReference type="RefSeq" id="WP_067511379.1">
    <property type="nucleotide sequence ID" value="NZ_QNRE01000010.1"/>
</dbReference>
<dbReference type="InterPro" id="IPR036291">
    <property type="entry name" value="NAD(P)-bd_dom_sf"/>
</dbReference>